<dbReference type="PANTHER" id="PTHR31941">
    <property type="entry name" value="CYTOSKELETAL SIGNALING PROTEIN SLM1"/>
    <property type="match status" value="1"/>
</dbReference>
<evidence type="ECO:0000256" key="2">
    <source>
        <dbReference type="SAM" id="MobiDB-lite"/>
    </source>
</evidence>
<feature type="domain" description="PH" evidence="3">
    <location>
        <begin position="417"/>
        <end position="522"/>
    </location>
</feature>
<dbReference type="OrthoDB" id="5598057at2759"/>
<dbReference type="PANTHER" id="PTHR31941:SF1">
    <property type="entry name" value="CYTOSKELETAL SIGNALING PROTEIN SLM1"/>
    <property type="match status" value="1"/>
</dbReference>
<feature type="region of interest" description="Disordered" evidence="2">
    <location>
        <begin position="1"/>
        <end position="44"/>
    </location>
</feature>
<dbReference type="AlphaFoldDB" id="A0A2X0KU92"/>
<dbReference type="Proteomes" id="UP000249723">
    <property type="component" value="Unassembled WGS sequence"/>
</dbReference>
<organism evidence="4 5">
    <name type="scientific">Microbotryum saponariae</name>
    <dbReference type="NCBI Taxonomy" id="289078"/>
    <lineage>
        <taxon>Eukaryota</taxon>
        <taxon>Fungi</taxon>
        <taxon>Dikarya</taxon>
        <taxon>Basidiomycota</taxon>
        <taxon>Pucciniomycotina</taxon>
        <taxon>Microbotryomycetes</taxon>
        <taxon>Microbotryales</taxon>
        <taxon>Microbotryaceae</taxon>
        <taxon>Microbotryum</taxon>
    </lineage>
</organism>
<feature type="compositionally biased region" description="Low complexity" evidence="2">
    <location>
        <begin position="17"/>
        <end position="27"/>
    </location>
</feature>
<evidence type="ECO:0000313" key="5">
    <source>
        <dbReference type="Proteomes" id="UP000249723"/>
    </source>
</evidence>
<feature type="compositionally biased region" description="Polar residues" evidence="2">
    <location>
        <begin position="673"/>
        <end position="682"/>
    </location>
</feature>
<dbReference type="InterPro" id="IPR046868">
    <property type="entry name" value="BAR_4"/>
</dbReference>
<accession>A0A2X0KU92</accession>
<feature type="region of interest" description="Disordered" evidence="2">
    <location>
        <begin position="562"/>
        <end position="713"/>
    </location>
</feature>
<reference evidence="5" key="1">
    <citation type="submission" date="2016-10" db="EMBL/GenBank/DDBJ databases">
        <authorList>
            <person name="Jeantristanb JTB J.-T."/>
            <person name="Ricardo R."/>
        </authorList>
    </citation>
    <scope>NUCLEOTIDE SEQUENCE [LARGE SCALE GENOMIC DNA]</scope>
</reference>
<feature type="compositionally biased region" description="Basic and acidic residues" evidence="2">
    <location>
        <begin position="565"/>
        <end position="581"/>
    </location>
</feature>
<dbReference type="InterPro" id="IPR001849">
    <property type="entry name" value="PH_domain"/>
</dbReference>
<dbReference type="EMBL" id="FMWP01000089">
    <property type="protein sequence ID" value="SCZ96587.1"/>
    <property type="molecule type" value="Genomic_DNA"/>
</dbReference>
<dbReference type="Pfam" id="PF20400">
    <property type="entry name" value="BAR_4"/>
    <property type="match status" value="1"/>
</dbReference>
<evidence type="ECO:0000256" key="1">
    <source>
        <dbReference type="ARBA" id="ARBA00022553"/>
    </source>
</evidence>
<dbReference type="PROSITE" id="PS50003">
    <property type="entry name" value="PH_DOMAIN"/>
    <property type="match status" value="1"/>
</dbReference>
<proteinExistence type="predicted"/>
<dbReference type="InterPro" id="IPR011993">
    <property type="entry name" value="PH-like_dom_sf"/>
</dbReference>
<protein>
    <submittedName>
        <fullName evidence="4">BZ3500_MvSof-1268-A1-R1_Chr4-4g07453 protein</fullName>
    </submittedName>
</protein>
<dbReference type="Pfam" id="PF20399">
    <property type="entry name" value="PH_20"/>
    <property type="match status" value="1"/>
</dbReference>
<keyword evidence="5" id="KW-1185">Reference proteome</keyword>
<evidence type="ECO:0000259" key="3">
    <source>
        <dbReference type="PROSITE" id="PS50003"/>
    </source>
</evidence>
<dbReference type="SUPFAM" id="SSF50729">
    <property type="entry name" value="PH domain-like"/>
    <property type="match status" value="1"/>
</dbReference>
<sequence length="713" mass="76008">MFGRYSSSSSPTPPAAKSPSSSSFSFSTPPPLSSGATLTSSGAVPPRAAPVDPFPSIGSRPSDVLVARCHEIKRISKMLVAYFEDERRYASAVAHATVVRTTHHLRESACRILCGEPANYSQLEISKKTNVTCERVLTPFSLFIWPITGLSVAHQSHSATLLKLSDPKLIQTPLAESTLFIPAASATSSSLNSSTSGGNTPIGGAGGGWADLLQQTKETNTLVAEEHAALAKNLNKNVVIPLKKIRPDMKSHIAALEKEVNKLIEAVIKERESSTTILTSLSTAITSAGLPLSMNASDPSQDPVILKAAAATQIKQQVIKENELLAAVLSWTEKTEAKEKDVWREINRCWSIWETANSNLLLTNQQRSMMLSAGVDGVAPETEWNYFQRSNFTIPPETPLRSPDEVTYVGRDDALTELVKEGLLDRQSRILKSWKPSFYILTPSGNLHSYANSGANFASPVNSMNLTLCSLGPMPIPDVPTKGKALEALFTVQDGEGTKHVFRAKSWEELNAWWVELEKFTKPLSSPSLATFARDSGSIAGTPTEPSGTTPFSNAEQDVLEAMEEEHPAEGEPDGSDRHNDDDPDSDVSLDHDTGDLGSPSPSTPRKKSLAFGATGVDPTLSPLANGNGANGVASTTTPTKPKRKSIPKLMDDEGEDGGDLGTDISAALQAVGLSNGSSSKASGEPSEEGALDIPSSPHQGPPILTESVESPN</sequence>
<keyword evidence="1" id="KW-0597">Phosphoprotein</keyword>
<feature type="compositionally biased region" description="Low complexity" evidence="2">
    <location>
        <begin position="1"/>
        <end position="10"/>
    </location>
</feature>
<dbReference type="SMART" id="SM00233">
    <property type="entry name" value="PH"/>
    <property type="match status" value="1"/>
</dbReference>
<dbReference type="Gene3D" id="2.30.29.30">
    <property type="entry name" value="Pleckstrin-homology domain (PH domain)/Phosphotyrosine-binding domain (PTB)"/>
    <property type="match status" value="1"/>
</dbReference>
<dbReference type="InterPro" id="IPR046869">
    <property type="entry name" value="SLM1/RGC1-like_PH"/>
</dbReference>
<gene>
    <name evidence="4" type="ORF">BZ3500_MVSOF-1268-A1-R1_CHR4-4G07453</name>
</gene>
<evidence type="ECO:0000313" key="4">
    <source>
        <dbReference type="EMBL" id="SCZ96587.1"/>
    </source>
</evidence>
<name>A0A2X0KU92_9BASI</name>